<feature type="compositionally biased region" description="Polar residues" evidence="6">
    <location>
        <begin position="526"/>
        <end position="535"/>
    </location>
</feature>
<accession>A0A7S2W4J2</accession>
<sequence>MASGRWQLALAGAKHAARHRTLARFQSGDSASQNAEYDQSVQGFVRYMDQVKGLRLLITGYVDAITNAFGKAGRMVEVIVKLTEEDAGIMALQATRLRSIVARIQATIKRRLAPELETVLMSELNEQLTTYKEVTQRMSARLRIVAEANHYSDKCDRLRQVEERAPEKAQREKIIRNADKKQQALRLLEEETQVLMQTFAGFMENRKYLMTTRCTWLVRVFQTFFGEVTQVHMNTDEDAADALLDVGVEKESTRGATVASRRLSLAFQASSASVTTSARNVGSIASRASQRISMAVRHKSVFQGSADGVSELSDGSYEIAMQNYYRNYASINSLRRAMKDFLAAMQNSMVQLGKLAQGVAELAVVTDPEDTRSVSQGFVSAVSRGQTLLGNQYIDQIQTECIDMVSRELESYTEVRALASRRNQTALEASHYAGKVKSLREKAGSDEEKLQRNQSKYEQALRQLEGETEQIMQLLASFDDMRRRVITNVIGAFENHQTQTFKNLSSVFTVGGTSKEMGVNPLSPFGRQSASSAGSSLMAEAHTSPAAAGLNKPRTRQSSNDSKAGNGAANSTTSSTLAGKSSTRAPTSGGSRRGSAKSSKSRMRVRALFDFPGVQDGDLSFKEGDVFEADEKEFRTNEKDSGWVTGWHKGKHGVFPSNYVQRL</sequence>
<feature type="domain" description="SH3" evidence="7">
    <location>
        <begin position="600"/>
        <end position="663"/>
    </location>
</feature>
<evidence type="ECO:0000259" key="7">
    <source>
        <dbReference type="PROSITE" id="PS50002"/>
    </source>
</evidence>
<dbReference type="SMART" id="SM00326">
    <property type="entry name" value="SH3"/>
    <property type="match status" value="1"/>
</dbReference>
<dbReference type="CDD" id="cd00174">
    <property type="entry name" value="SH3"/>
    <property type="match status" value="1"/>
</dbReference>
<evidence type="ECO:0000256" key="6">
    <source>
        <dbReference type="SAM" id="MobiDB-lite"/>
    </source>
</evidence>
<organism evidence="8">
    <name type="scientific">Rhizochromulina marina</name>
    <dbReference type="NCBI Taxonomy" id="1034831"/>
    <lineage>
        <taxon>Eukaryota</taxon>
        <taxon>Sar</taxon>
        <taxon>Stramenopiles</taxon>
        <taxon>Ochrophyta</taxon>
        <taxon>Dictyochophyceae</taxon>
        <taxon>Rhizochromulinales</taxon>
        <taxon>Rhizochromulina</taxon>
    </lineage>
</organism>
<name>A0A7S2W4J2_9STRA</name>
<dbReference type="CDD" id="cd07307">
    <property type="entry name" value="BAR"/>
    <property type="match status" value="1"/>
</dbReference>
<dbReference type="GO" id="GO:0015629">
    <property type="term" value="C:actin cytoskeleton"/>
    <property type="evidence" value="ECO:0007669"/>
    <property type="project" value="TreeGrafter"/>
</dbReference>
<dbReference type="SUPFAM" id="SSF103657">
    <property type="entry name" value="BAR/IMD domain-like"/>
    <property type="match status" value="2"/>
</dbReference>
<dbReference type="InterPro" id="IPR027267">
    <property type="entry name" value="AH/BAR_dom_sf"/>
</dbReference>
<protein>
    <recommendedName>
        <fullName evidence="7">SH3 domain-containing protein</fullName>
    </recommendedName>
</protein>
<feature type="coiled-coil region" evidence="5">
    <location>
        <begin position="447"/>
        <end position="477"/>
    </location>
</feature>
<dbReference type="PANTHER" id="PTHR47174:SF3">
    <property type="entry name" value="BRIDGING INTEGRATOR 3"/>
    <property type="match status" value="1"/>
</dbReference>
<dbReference type="SUPFAM" id="SSF50044">
    <property type="entry name" value="SH3-domain"/>
    <property type="match status" value="1"/>
</dbReference>
<dbReference type="InterPro" id="IPR036028">
    <property type="entry name" value="SH3-like_dom_sf"/>
</dbReference>
<comment type="subcellular location">
    <subcellularLocation>
        <location evidence="1">Cytoplasm</location>
    </subcellularLocation>
</comment>
<evidence type="ECO:0000256" key="4">
    <source>
        <dbReference type="PROSITE-ProRule" id="PRU00192"/>
    </source>
</evidence>
<keyword evidence="2 4" id="KW-0728">SH3 domain</keyword>
<dbReference type="AlphaFoldDB" id="A0A7S2W4J2"/>
<proteinExistence type="predicted"/>
<dbReference type="PANTHER" id="PTHR47174">
    <property type="entry name" value="BRIDGING INTEGRATOR 3"/>
    <property type="match status" value="1"/>
</dbReference>
<feature type="compositionally biased region" description="Polar residues" evidence="6">
    <location>
        <begin position="556"/>
        <end position="586"/>
    </location>
</feature>
<feature type="region of interest" description="Disordered" evidence="6">
    <location>
        <begin position="519"/>
        <end position="602"/>
    </location>
</feature>
<evidence type="ECO:0000256" key="3">
    <source>
        <dbReference type="ARBA" id="ARBA00022490"/>
    </source>
</evidence>
<evidence type="ECO:0000256" key="2">
    <source>
        <dbReference type="ARBA" id="ARBA00022443"/>
    </source>
</evidence>
<dbReference type="Gene3D" id="1.20.1270.60">
    <property type="entry name" value="Arfaptin homology (AH) domain/BAR domain"/>
    <property type="match status" value="2"/>
</dbReference>
<dbReference type="InterPro" id="IPR001452">
    <property type="entry name" value="SH3_domain"/>
</dbReference>
<dbReference type="GO" id="GO:0051666">
    <property type="term" value="P:actin cortical patch localization"/>
    <property type="evidence" value="ECO:0007669"/>
    <property type="project" value="InterPro"/>
</dbReference>
<evidence type="ECO:0000313" key="8">
    <source>
        <dbReference type="EMBL" id="CAD9667955.1"/>
    </source>
</evidence>
<dbReference type="GO" id="GO:0006897">
    <property type="term" value="P:endocytosis"/>
    <property type="evidence" value="ECO:0007669"/>
    <property type="project" value="InterPro"/>
</dbReference>
<keyword evidence="3" id="KW-0963">Cytoplasm</keyword>
<dbReference type="PROSITE" id="PS50002">
    <property type="entry name" value="SH3"/>
    <property type="match status" value="1"/>
</dbReference>
<dbReference type="PRINTS" id="PR00452">
    <property type="entry name" value="SH3DOMAIN"/>
</dbReference>
<evidence type="ECO:0000256" key="1">
    <source>
        <dbReference type="ARBA" id="ARBA00004496"/>
    </source>
</evidence>
<dbReference type="GO" id="GO:0008289">
    <property type="term" value="F:lipid binding"/>
    <property type="evidence" value="ECO:0007669"/>
    <property type="project" value="TreeGrafter"/>
</dbReference>
<gene>
    <name evidence="8" type="ORF">RMAR1173_LOCUS3422</name>
</gene>
<evidence type="ECO:0000256" key="5">
    <source>
        <dbReference type="SAM" id="Coils"/>
    </source>
</evidence>
<feature type="coiled-coil region" evidence="5">
    <location>
        <begin position="171"/>
        <end position="198"/>
    </location>
</feature>
<dbReference type="EMBL" id="HBHJ01005211">
    <property type="protein sequence ID" value="CAD9667955.1"/>
    <property type="molecule type" value="Transcribed_RNA"/>
</dbReference>
<dbReference type="GO" id="GO:0097320">
    <property type="term" value="P:plasma membrane tubulation"/>
    <property type="evidence" value="ECO:0007669"/>
    <property type="project" value="TreeGrafter"/>
</dbReference>
<dbReference type="InterPro" id="IPR046982">
    <property type="entry name" value="BIN3/RVS161-like"/>
</dbReference>
<reference evidence="8" key="1">
    <citation type="submission" date="2021-01" db="EMBL/GenBank/DDBJ databases">
        <authorList>
            <person name="Corre E."/>
            <person name="Pelletier E."/>
            <person name="Niang G."/>
            <person name="Scheremetjew M."/>
            <person name="Finn R."/>
            <person name="Kale V."/>
            <person name="Holt S."/>
            <person name="Cochrane G."/>
            <person name="Meng A."/>
            <person name="Brown T."/>
            <person name="Cohen L."/>
        </authorList>
    </citation>
    <scope>NUCLEOTIDE SEQUENCE</scope>
    <source>
        <strain evidence="8">CCMP1243</strain>
    </source>
</reference>
<dbReference type="Gene3D" id="2.30.30.40">
    <property type="entry name" value="SH3 Domains"/>
    <property type="match status" value="1"/>
</dbReference>
<dbReference type="GO" id="GO:0005737">
    <property type="term" value="C:cytoplasm"/>
    <property type="evidence" value="ECO:0007669"/>
    <property type="project" value="UniProtKB-SubCell"/>
</dbReference>
<dbReference type="Pfam" id="PF14604">
    <property type="entry name" value="SH3_9"/>
    <property type="match status" value="1"/>
</dbReference>
<keyword evidence="5" id="KW-0175">Coiled coil</keyword>